<dbReference type="Pfam" id="PF02037">
    <property type="entry name" value="SAP"/>
    <property type="match status" value="1"/>
</dbReference>
<dbReference type="PROSITE" id="PS50800">
    <property type="entry name" value="SAP"/>
    <property type="match status" value="1"/>
</dbReference>
<dbReference type="SMART" id="SM00513">
    <property type="entry name" value="SAP"/>
    <property type="match status" value="1"/>
</dbReference>
<accession>A0ABR2IYS0</accession>
<proteinExistence type="predicted"/>
<gene>
    <name evidence="2" type="ORF">M9Y10_008686</name>
</gene>
<protein>
    <recommendedName>
        <fullName evidence="1">SAP domain-containing protein</fullName>
    </recommendedName>
</protein>
<dbReference type="SUPFAM" id="SSF68906">
    <property type="entry name" value="SAP domain"/>
    <property type="match status" value="1"/>
</dbReference>
<dbReference type="EMBL" id="JAPFFF010000014">
    <property type="protein sequence ID" value="KAK8870799.1"/>
    <property type="molecule type" value="Genomic_DNA"/>
</dbReference>
<feature type="domain" description="SAP" evidence="1">
    <location>
        <begin position="17"/>
        <end position="51"/>
    </location>
</feature>
<dbReference type="InterPro" id="IPR003034">
    <property type="entry name" value="SAP_dom"/>
</dbReference>
<reference evidence="2 3" key="1">
    <citation type="submission" date="2024-04" db="EMBL/GenBank/DDBJ databases">
        <title>Tritrichomonas musculus Genome.</title>
        <authorList>
            <person name="Alves-Ferreira E."/>
            <person name="Grigg M."/>
            <person name="Lorenzi H."/>
            <person name="Galac M."/>
        </authorList>
    </citation>
    <scope>NUCLEOTIDE SEQUENCE [LARGE SCALE GENOMIC DNA]</scope>
    <source>
        <strain evidence="2 3">EAF2021</strain>
    </source>
</reference>
<dbReference type="Gene3D" id="1.10.720.30">
    <property type="entry name" value="SAP domain"/>
    <property type="match status" value="1"/>
</dbReference>
<dbReference type="Proteomes" id="UP001470230">
    <property type="component" value="Unassembled WGS sequence"/>
</dbReference>
<evidence type="ECO:0000313" key="2">
    <source>
        <dbReference type="EMBL" id="KAK8870799.1"/>
    </source>
</evidence>
<keyword evidence="3" id="KW-1185">Reference proteome</keyword>
<evidence type="ECO:0000259" key="1">
    <source>
        <dbReference type="PROSITE" id="PS50800"/>
    </source>
</evidence>
<name>A0ABR2IYS0_9EUKA</name>
<dbReference type="InterPro" id="IPR036361">
    <property type="entry name" value="SAP_dom_sf"/>
</dbReference>
<organism evidence="2 3">
    <name type="scientific">Tritrichomonas musculus</name>
    <dbReference type="NCBI Taxonomy" id="1915356"/>
    <lineage>
        <taxon>Eukaryota</taxon>
        <taxon>Metamonada</taxon>
        <taxon>Parabasalia</taxon>
        <taxon>Tritrichomonadida</taxon>
        <taxon>Tritrichomonadidae</taxon>
        <taxon>Tritrichomonas</taxon>
    </lineage>
</organism>
<sequence>MSWSYLLETENLTREQLRKCNVSELQNILNQLSLPSNGKKHELVERLFQFWQSIQTPAPTSSKPAEHVNPTTSLSFTLPLITDIVKFRAKLEMFGPIVIMLFDPSENTCYVSFRTLESAEQLYDNYQDLDIENATYIADNEVEKKSKQLQLLAENMQSHNAIQKTFRKTNFEPRLFWCPCSTPCYQEQ</sequence>
<evidence type="ECO:0000313" key="3">
    <source>
        <dbReference type="Proteomes" id="UP001470230"/>
    </source>
</evidence>
<comment type="caution">
    <text evidence="2">The sequence shown here is derived from an EMBL/GenBank/DDBJ whole genome shotgun (WGS) entry which is preliminary data.</text>
</comment>